<name>A0A2T3M616_9GAMM</name>
<feature type="chain" id="PRO_5015462063" description="SPOR domain-containing protein" evidence="1">
    <location>
        <begin position="25"/>
        <end position="245"/>
    </location>
</feature>
<gene>
    <name evidence="2" type="ORF">C9I88_20240</name>
</gene>
<accession>A0A2T3M616</accession>
<feature type="signal peptide" evidence="1">
    <location>
        <begin position="1"/>
        <end position="24"/>
    </location>
</feature>
<organism evidence="2 3">
    <name type="scientific">Photobacterium iliopiscarium</name>
    <dbReference type="NCBI Taxonomy" id="56192"/>
    <lineage>
        <taxon>Bacteria</taxon>
        <taxon>Pseudomonadati</taxon>
        <taxon>Pseudomonadota</taxon>
        <taxon>Gammaproteobacteria</taxon>
        <taxon>Vibrionales</taxon>
        <taxon>Vibrionaceae</taxon>
        <taxon>Photobacterium</taxon>
    </lineage>
</organism>
<evidence type="ECO:0000313" key="2">
    <source>
        <dbReference type="EMBL" id="PSV87340.1"/>
    </source>
</evidence>
<dbReference type="AlphaFoldDB" id="A0A2T3M616"/>
<dbReference type="RefSeq" id="WP_107238187.1">
    <property type="nucleotide sequence ID" value="NZ_PYLW01000056.1"/>
</dbReference>
<comment type="caution">
    <text evidence="2">The sequence shown here is derived from an EMBL/GenBank/DDBJ whole genome shotgun (WGS) entry which is preliminary data.</text>
</comment>
<evidence type="ECO:0000313" key="3">
    <source>
        <dbReference type="Proteomes" id="UP000241954"/>
    </source>
</evidence>
<proteinExistence type="predicted"/>
<evidence type="ECO:0000256" key="1">
    <source>
        <dbReference type="SAM" id="SignalP"/>
    </source>
</evidence>
<protein>
    <recommendedName>
        <fullName evidence="4">SPOR domain-containing protein</fullName>
    </recommendedName>
</protein>
<keyword evidence="1" id="KW-0732">Signal</keyword>
<sequence length="245" mass="28144">MNKKIFFMGLITVVLCHLSSMAFAQNVINNNIKMIESELLLPITTKHIDPESYYLQFLYTGKNKKFALDRIKSIQKHIRYPMAIQPYNTGYRLYVGIIKGSDVTQIQKLLYNIGYNDSFLRKINPSSIREDIFFKKIGIIEKIEEKTIIVPYNKNGSIALFSSLEANLICQSIDGHANIALLSEYGGVLSKFDELLPIGIQYRFWLTSKKTVTRVSNDLVIKNVGNKEVRYPIICINRGIDYYLP</sequence>
<reference evidence="2 3" key="1">
    <citation type="submission" date="2018-01" db="EMBL/GenBank/DDBJ databases">
        <title>Whole genome sequencing of Histamine producing bacteria.</title>
        <authorList>
            <person name="Butler K."/>
        </authorList>
    </citation>
    <scope>NUCLEOTIDE SEQUENCE [LARGE SCALE GENOMIC DNA]</scope>
    <source>
        <strain evidence="2 3">NCIMB 13481</strain>
    </source>
</reference>
<dbReference type="EMBL" id="PYLW01000056">
    <property type="protein sequence ID" value="PSV87340.1"/>
    <property type="molecule type" value="Genomic_DNA"/>
</dbReference>
<evidence type="ECO:0008006" key="4">
    <source>
        <dbReference type="Google" id="ProtNLM"/>
    </source>
</evidence>
<dbReference type="Proteomes" id="UP000241954">
    <property type="component" value="Unassembled WGS sequence"/>
</dbReference>